<keyword evidence="3" id="KW-1185">Reference proteome</keyword>
<protein>
    <submittedName>
        <fullName evidence="2">Putative small auxin-up RNA</fullName>
    </submittedName>
</protein>
<dbReference type="AlphaFoldDB" id="A0A6A4QSZ1"/>
<dbReference type="PANTHER" id="PTHR31374">
    <property type="entry name" value="AUXIN-INDUCED PROTEIN-LIKE-RELATED"/>
    <property type="match status" value="1"/>
</dbReference>
<accession>A0A6A4QSZ1</accession>
<evidence type="ECO:0000256" key="1">
    <source>
        <dbReference type="ARBA" id="ARBA00006974"/>
    </source>
</evidence>
<comment type="similarity">
    <text evidence="1">Belongs to the ARG7 family.</text>
</comment>
<proteinExistence type="inferred from homology"/>
<sequence>MKLGTIFIPTQRIITRLPSPLKLSSYSSYHGDGVIGRKKKNHKYKPLLVGEEELSDGSSSSRYSRRSNKISKGFLAVYVGSESKRFVIPISFLSMPDFRVLMDMVAEEFGCDHHGALHFPCDEQQFQQILITCFSTQRILSSKN</sequence>
<dbReference type="InterPro" id="IPR003676">
    <property type="entry name" value="SAUR_fam"/>
</dbReference>
<evidence type="ECO:0000313" key="3">
    <source>
        <dbReference type="Proteomes" id="UP000447434"/>
    </source>
</evidence>
<organism evidence="2 3">
    <name type="scientific">Lupinus albus</name>
    <name type="common">White lupine</name>
    <name type="synonym">Lupinus termis</name>
    <dbReference type="NCBI Taxonomy" id="3870"/>
    <lineage>
        <taxon>Eukaryota</taxon>
        <taxon>Viridiplantae</taxon>
        <taxon>Streptophyta</taxon>
        <taxon>Embryophyta</taxon>
        <taxon>Tracheophyta</taxon>
        <taxon>Spermatophyta</taxon>
        <taxon>Magnoliopsida</taxon>
        <taxon>eudicotyledons</taxon>
        <taxon>Gunneridae</taxon>
        <taxon>Pentapetalae</taxon>
        <taxon>rosids</taxon>
        <taxon>fabids</taxon>
        <taxon>Fabales</taxon>
        <taxon>Fabaceae</taxon>
        <taxon>Papilionoideae</taxon>
        <taxon>50 kb inversion clade</taxon>
        <taxon>genistoids sensu lato</taxon>
        <taxon>core genistoids</taxon>
        <taxon>Genisteae</taxon>
        <taxon>Lupinus</taxon>
    </lineage>
</organism>
<gene>
    <name evidence="2" type="ORF">Lalb_Chr04g0264821</name>
</gene>
<dbReference type="OrthoDB" id="1897212at2759"/>
<evidence type="ECO:0000313" key="2">
    <source>
        <dbReference type="EMBL" id="KAE9616356.1"/>
    </source>
</evidence>
<dbReference type="PANTHER" id="PTHR31374:SF139">
    <property type="entry name" value="OS02G0143300 PROTEIN"/>
    <property type="match status" value="1"/>
</dbReference>
<reference evidence="3" key="1">
    <citation type="journal article" date="2020" name="Nat. Commun.">
        <title>Genome sequence of the cluster root forming white lupin.</title>
        <authorList>
            <person name="Hufnagel B."/>
            <person name="Marques A."/>
            <person name="Soriano A."/>
            <person name="Marques L."/>
            <person name="Divol F."/>
            <person name="Doumas P."/>
            <person name="Sallet E."/>
            <person name="Mancinotti D."/>
            <person name="Carrere S."/>
            <person name="Marande W."/>
            <person name="Arribat S."/>
            <person name="Keller J."/>
            <person name="Huneau C."/>
            <person name="Blein T."/>
            <person name="Aime D."/>
            <person name="Laguerre M."/>
            <person name="Taylor J."/>
            <person name="Schubert V."/>
            <person name="Nelson M."/>
            <person name="Geu-Flores F."/>
            <person name="Crespi M."/>
            <person name="Gallardo-Guerrero K."/>
            <person name="Delaux P.-M."/>
            <person name="Salse J."/>
            <person name="Berges H."/>
            <person name="Guyot R."/>
            <person name="Gouzy J."/>
            <person name="Peret B."/>
        </authorList>
    </citation>
    <scope>NUCLEOTIDE SEQUENCE [LARGE SCALE GENOMIC DNA]</scope>
    <source>
        <strain evidence="3">cv. Amiga</strain>
    </source>
</reference>
<dbReference type="GO" id="GO:0009733">
    <property type="term" value="P:response to auxin"/>
    <property type="evidence" value="ECO:0007669"/>
    <property type="project" value="InterPro"/>
</dbReference>
<name>A0A6A4QSZ1_LUPAL</name>
<comment type="caution">
    <text evidence="2">The sequence shown here is derived from an EMBL/GenBank/DDBJ whole genome shotgun (WGS) entry which is preliminary data.</text>
</comment>
<dbReference type="EMBL" id="WOCE01000004">
    <property type="protein sequence ID" value="KAE9616356.1"/>
    <property type="molecule type" value="Genomic_DNA"/>
</dbReference>
<dbReference type="Proteomes" id="UP000447434">
    <property type="component" value="Chromosome 4"/>
</dbReference>
<dbReference type="Pfam" id="PF02519">
    <property type="entry name" value="Auxin_inducible"/>
    <property type="match status" value="1"/>
</dbReference>